<feature type="domain" description="DM10" evidence="8">
    <location>
        <begin position="89"/>
        <end position="195"/>
    </location>
</feature>
<comment type="subcellular location">
    <subcellularLocation>
        <location evidence="1">Cell projection</location>
        <location evidence="1">Cilium</location>
    </subcellularLocation>
    <subcellularLocation>
        <location evidence="2">Cytoplasm</location>
        <location evidence="2">Cytoskeleton</location>
    </subcellularLocation>
</comment>
<proteinExistence type="predicted"/>
<name>D7FUY4_ECTSI</name>
<evidence type="ECO:0000256" key="2">
    <source>
        <dbReference type="ARBA" id="ARBA00004245"/>
    </source>
</evidence>
<dbReference type="GO" id="GO:0005930">
    <property type="term" value="C:axoneme"/>
    <property type="evidence" value="ECO:0007669"/>
    <property type="project" value="TreeGrafter"/>
</dbReference>
<evidence type="ECO:0000256" key="3">
    <source>
        <dbReference type="ARBA" id="ARBA00022490"/>
    </source>
</evidence>
<dbReference type="OrthoDB" id="10255210at2759"/>
<protein>
    <submittedName>
        <fullName evidence="9">Protofilament ribbon protein of flagellar microtubules</fullName>
    </submittedName>
</protein>
<evidence type="ECO:0000256" key="6">
    <source>
        <dbReference type="ARBA" id="ARBA00023273"/>
    </source>
</evidence>
<dbReference type="Gene3D" id="2.30.29.170">
    <property type="match status" value="3"/>
</dbReference>
<dbReference type="PANTHER" id="PTHR12086:SF9">
    <property type="entry name" value="EF-HAND DOMAIN-CONTAINING PROTEIN 1"/>
    <property type="match status" value="1"/>
</dbReference>
<sequence>MEPLTSMPNLPHFRANKPKLRGRGGDFRFTEGTPFFEQVPQQQVLLALQHKTASTSLGIRRGTAPTTGRSQPLLGAGAGAPTAGFVTNSGLVLQFDAYFKEAVDESPLENHRVRKCKILVYLEDSSVQIDEYRQENSGMPQGTLVKRHQIPYPEGRPGTYTVDDIAVGGTIEVYGRRFHVVDANGTTRRLLQERLGRFEAPAIPFPVDRYSVERKEFMSRQTGCDPTVQHKIIKNDMKVFAEATLGNTVDNSKRAGFIKYDRNVLRFQAVWDDRESLYGDIQRFEMHYFLADDTIEIRAVHGPNSGRDPVPVMVKRGRIPKSITGGAKSEAYHWSDFDIGVELNVYERPLVLVDADGHTREFYNTKGVHLGDPILPPPVSVPVVEPPLLPPSVDSFTGGDDEDELASRSTSLIPSPPRKIRGEDVMFRYTAELKTGVPEDEGRRFIITYFKADRTVVVREPPKRNSGIIGGNFLSRMKVRDASGNVITECSFYVGAEVTFHGHCFRVTAADDKTLRSMEERANAPGGFIHSDPVKAAENLASWVDGRTDQVRAFLRERDLKGTGQASRPDLLRALEIAGGVELGPATPEQAVITLMRAAGGDSSSAPYEALVDRLVEPGGFQQGL</sequence>
<dbReference type="GO" id="GO:0060285">
    <property type="term" value="P:cilium-dependent cell motility"/>
    <property type="evidence" value="ECO:0007669"/>
    <property type="project" value="TreeGrafter"/>
</dbReference>
<dbReference type="GO" id="GO:0000281">
    <property type="term" value="P:mitotic cytokinesis"/>
    <property type="evidence" value="ECO:0007669"/>
    <property type="project" value="TreeGrafter"/>
</dbReference>
<reference evidence="9 10" key="1">
    <citation type="journal article" date="2010" name="Nature">
        <title>The Ectocarpus genome and the independent evolution of multicellularity in brown algae.</title>
        <authorList>
            <person name="Cock J.M."/>
            <person name="Sterck L."/>
            <person name="Rouze P."/>
            <person name="Scornet D."/>
            <person name="Allen A.E."/>
            <person name="Amoutzias G."/>
            <person name="Anthouard V."/>
            <person name="Artiguenave F."/>
            <person name="Aury J.M."/>
            <person name="Badger J.H."/>
            <person name="Beszteri B."/>
            <person name="Billiau K."/>
            <person name="Bonnet E."/>
            <person name="Bothwell J.H."/>
            <person name="Bowler C."/>
            <person name="Boyen C."/>
            <person name="Brownlee C."/>
            <person name="Carrano C.J."/>
            <person name="Charrier B."/>
            <person name="Cho G.Y."/>
            <person name="Coelho S.M."/>
            <person name="Collen J."/>
            <person name="Corre E."/>
            <person name="Da Silva C."/>
            <person name="Delage L."/>
            <person name="Delaroque N."/>
            <person name="Dittami S.M."/>
            <person name="Doulbeau S."/>
            <person name="Elias M."/>
            <person name="Farnham G."/>
            <person name="Gachon C.M."/>
            <person name="Gschloessl B."/>
            <person name="Heesch S."/>
            <person name="Jabbari K."/>
            <person name="Jubin C."/>
            <person name="Kawai H."/>
            <person name="Kimura K."/>
            <person name="Kloareg B."/>
            <person name="Kupper F.C."/>
            <person name="Lang D."/>
            <person name="Le Bail A."/>
            <person name="Leblanc C."/>
            <person name="Lerouge P."/>
            <person name="Lohr M."/>
            <person name="Lopez P.J."/>
            <person name="Martens C."/>
            <person name="Maumus F."/>
            <person name="Michel G."/>
            <person name="Miranda-Saavedra D."/>
            <person name="Morales J."/>
            <person name="Moreau H."/>
            <person name="Motomura T."/>
            <person name="Nagasato C."/>
            <person name="Napoli C.A."/>
            <person name="Nelson D.R."/>
            <person name="Nyvall-Collen P."/>
            <person name="Peters A.F."/>
            <person name="Pommier C."/>
            <person name="Potin P."/>
            <person name="Poulain J."/>
            <person name="Quesneville H."/>
            <person name="Read B."/>
            <person name="Rensing S.A."/>
            <person name="Ritter A."/>
            <person name="Rousvoal S."/>
            <person name="Samanta M."/>
            <person name="Samson G."/>
            <person name="Schroeder D.C."/>
            <person name="Segurens B."/>
            <person name="Strittmatter M."/>
            <person name="Tonon T."/>
            <person name="Tregear J.W."/>
            <person name="Valentin K."/>
            <person name="von Dassow P."/>
            <person name="Yamagishi T."/>
            <person name="Van de Peer Y."/>
            <person name="Wincker P."/>
        </authorList>
    </citation>
    <scope>NUCLEOTIDE SEQUENCE [LARGE SCALE GENOMIC DNA]</scope>
    <source>
        <strain evidence="10">Ec32 / CCAP1310/4</strain>
    </source>
</reference>
<keyword evidence="4" id="KW-0677">Repeat</keyword>
<keyword evidence="9" id="KW-0282">Flagellum</keyword>
<dbReference type="FunFam" id="2.30.29.170:FF:000004">
    <property type="entry name" value="EF-hand domain containing 2"/>
    <property type="match status" value="1"/>
</dbReference>
<feature type="domain" description="DM10" evidence="8">
    <location>
        <begin position="261"/>
        <end position="367"/>
    </location>
</feature>
<dbReference type="EMBL" id="FN648467">
    <property type="protein sequence ID" value="CBJ31790.1"/>
    <property type="molecule type" value="Genomic_DNA"/>
</dbReference>
<dbReference type="GO" id="GO:0072686">
    <property type="term" value="C:mitotic spindle"/>
    <property type="evidence" value="ECO:0007669"/>
    <property type="project" value="TreeGrafter"/>
</dbReference>
<keyword evidence="10" id="KW-1185">Reference proteome</keyword>
<organism evidence="9 10">
    <name type="scientific">Ectocarpus siliculosus</name>
    <name type="common">Brown alga</name>
    <name type="synonym">Conferva siliculosa</name>
    <dbReference type="NCBI Taxonomy" id="2880"/>
    <lineage>
        <taxon>Eukaryota</taxon>
        <taxon>Sar</taxon>
        <taxon>Stramenopiles</taxon>
        <taxon>Ochrophyta</taxon>
        <taxon>PX clade</taxon>
        <taxon>Phaeophyceae</taxon>
        <taxon>Ectocarpales</taxon>
        <taxon>Ectocarpaceae</taxon>
        <taxon>Ectocarpus</taxon>
    </lineage>
</organism>
<dbReference type="STRING" id="2880.D7FUY4"/>
<keyword evidence="6" id="KW-0966">Cell projection</keyword>
<feature type="domain" description="DM10" evidence="8">
    <location>
        <begin position="423"/>
        <end position="522"/>
    </location>
</feature>
<evidence type="ECO:0000256" key="4">
    <source>
        <dbReference type="ARBA" id="ARBA00022737"/>
    </source>
</evidence>
<dbReference type="PANTHER" id="PTHR12086">
    <property type="entry name" value="EF-HAND DOMAIN C-TERMINAL CONTAINING PROTEIN"/>
    <property type="match status" value="1"/>
</dbReference>
<dbReference type="InParanoid" id="D7FUY4"/>
<evidence type="ECO:0000256" key="7">
    <source>
        <dbReference type="SAM" id="MobiDB-lite"/>
    </source>
</evidence>
<accession>D7FUY4</accession>
<dbReference type="InterPro" id="IPR040193">
    <property type="entry name" value="EFHC1/EFHC2/EFHB"/>
</dbReference>
<dbReference type="OMA" id="TMTKFVP"/>
<dbReference type="GO" id="GO:0007052">
    <property type="term" value="P:mitotic spindle organization"/>
    <property type="evidence" value="ECO:0007669"/>
    <property type="project" value="TreeGrafter"/>
</dbReference>
<feature type="region of interest" description="Disordered" evidence="7">
    <location>
        <begin position="1"/>
        <end position="23"/>
    </location>
</feature>
<dbReference type="SMART" id="SM00676">
    <property type="entry name" value="DM10"/>
    <property type="match status" value="3"/>
</dbReference>
<gene>
    <name evidence="9" type="primary">RIB72</name>
    <name evidence="9" type="ORF">Esi_0282_0016</name>
</gene>
<dbReference type="AlphaFoldDB" id="D7FUY4"/>
<evidence type="ECO:0000256" key="1">
    <source>
        <dbReference type="ARBA" id="ARBA00004138"/>
    </source>
</evidence>
<keyword evidence="9" id="KW-0969">Cilium</keyword>
<dbReference type="Proteomes" id="UP000002630">
    <property type="component" value="Linkage Group LG02"/>
</dbReference>
<evidence type="ECO:0000256" key="5">
    <source>
        <dbReference type="ARBA" id="ARBA00023212"/>
    </source>
</evidence>
<dbReference type="EMBL" id="FN649727">
    <property type="protein sequence ID" value="CBJ31790.1"/>
    <property type="molecule type" value="Genomic_DNA"/>
</dbReference>
<dbReference type="PROSITE" id="PS51336">
    <property type="entry name" value="DM10"/>
    <property type="match status" value="3"/>
</dbReference>
<dbReference type="eggNOG" id="KOG0043">
    <property type="taxonomic scope" value="Eukaryota"/>
</dbReference>
<dbReference type="InterPro" id="IPR006602">
    <property type="entry name" value="DM10_dom"/>
</dbReference>
<keyword evidence="5" id="KW-0206">Cytoskeleton</keyword>
<evidence type="ECO:0000259" key="8">
    <source>
        <dbReference type="PROSITE" id="PS51336"/>
    </source>
</evidence>
<evidence type="ECO:0000313" key="10">
    <source>
        <dbReference type="Proteomes" id="UP000002630"/>
    </source>
</evidence>
<keyword evidence="3" id="KW-0963">Cytoplasm</keyword>
<dbReference type="GO" id="GO:0043014">
    <property type="term" value="F:alpha-tubulin binding"/>
    <property type="evidence" value="ECO:0007669"/>
    <property type="project" value="TreeGrafter"/>
</dbReference>
<dbReference type="Pfam" id="PF06565">
    <property type="entry name" value="DM10_dom"/>
    <property type="match status" value="3"/>
</dbReference>
<evidence type="ECO:0000313" key="9">
    <source>
        <dbReference type="EMBL" id="CBJ31790.1"/>
    </source>
</evidence>